<dbReference type="Proteomes" id="UP000635565">
    <property type="component" value="Unassembled WGS sequence"/>
</dbReference>
<dbReference type="NCBIfam" id="NF005559">
    <property type="entry name" value="PRK07231.1"/>
    <property type="match status" value="1"/>
</dbReference>
<reference evidence="3 4" key="1">
    <citation type="journal article" date="2021" name="Int. J. Syst. Evol. Microbiol.">
        <title>Reticulibacter mediterranei gen. nov., sp. nov., within the new family Reticulibacteraceae fam. nov., and Ktedonospora formicarum gen. nov., sp. nov., Ktedonobacter robiniae sp. nov., Dictyobacter formicarum sp. nov. and Dictyobacter arantiisoli sp. nov., belonging to the class Ktedonobacteria.</title>
        <authorList>
            <person name="Yabe S."/>
            <person name="Zheng Y."/>
            <person name="Wang C.M."/>
            <person name="Sakai Y."/>
            <person name="Abe K."/>
            <person name="Yokota A."/>
            <person name="Donadio S."/>
            <person name="Cavaletti L."/>
            <person name="Monciardini P."/>
        </authorList>
    </citation>
    <scope>NUCLEOTIDE SEQUENCE [LARGE SCALE GENOMIC DNA]</scope>
    <source>
        <strain evidence="3 4">SOSP1-9</strain>
    </source>
</reference>
<comment type="similarity">
    <text evidence="1">Belongs to the short-chain dehydrogenases/reductases (SDR) family.</text>
</comment>
<keyword evidence="4" id="KW-1185">Reference proteome</keyword>
<gene>
    <name evidence="3" type="primary">fabG_1</name>
    <name evidence="3" type="ORF">KSZ_13970</name>
</gene>
<dbReference type="InterPro" id="IPR036291">
    <property type="entry name" value="NAD(P)-bd_dom_sf"/>
</dbReference>
<accession>A0ABQ3VCE9</accession>
<dbReference type="InterPro" id="IPR002347">
    <property type="entry name" value="SDR_fam"/>
</dbReference>
<keyword evidence="2" id="KW-0560">Oxidoreductase</keyword>
<dbReference type="CDD" id="cd05233">
    <property type="entry name" value="SDR_c"/>
    <property type="match status" value="1"/>
</dbReference>
<evidence type="ECO:0000313" key="3">
    <source>
        <dbReference type="EMBL" id="GHO83391.1"/>
    </source>
</evidence>
<dbReference type="InterPro" id="IPR020904">
    <property type="entry name" value="Sc_DH/Rdtase_CS"/>
</dbReference>
<dbReference type="PROSITE" id="PS00061">
    <property type="entry name" value="ADH_SHORT"/>
    <property type="match status" value="1"/>
</dbReference>
<dbReference type="SUPFAM" id="SSF51735">
    <property type="entry name" value="NAD(P)-binding Rossmann-fold domains"/>
    <property type="match status" value="1"/>
</dbReference>
<dbReference type="RefSeq" id="WP_201361059.1">
    <property type="nucleotide sequence ID" value="NZ_BNJJ01000003.1"/>
</dbReference>
<evidence type="ECO:0000313" key="4">
    <source>
        <dbReference type="Proteomes" id="UP000635565"/>
    </source>
</evidence>
<dbReference type="EMBL" id="BNJJ01000003">
    <property type="protein sequence ID" value="GHO83391.1"/>
    <property type="molecule type" value="Genomic_DNA"/>
</dbReference>
<dbReference type="PANTHER" id="PTHR43639:SF1">
    <property type="entry name" value="SHORT-CHAIN DEHYDROGENASE_REDUCTASE FAMILY PROTEIN"/>
    <property type="match status" value="1"/>
</dbReference>
<comment type="caution">
    <text evidence="3">The sequence shown here is derived from an EMBL/GenBank/DDBJ whole genome shotgun (WGS) entry which is preliminary data.</text>
</comment>
<dbReference type="PRINTS" id="PR00080">
    <property type="entry name" value="SDRFAMILY"/>
</dbReference>
<evidence type="ECO:0000256" key="1">
    <source>
        <dbReference type="ARBA" id="ARBA00006484"/>
    </source>
</evidence>
<sequence length="261" mass="27554">MGVLSGQIALVTGAGIGIGQAIAIELGRQGAKVALHYASSAAGAREAAAEINNLGGNAITVTGKLGMVEECRRIVDEVTDHFGGIDILVNNAGVTRADNFENITEELFDDVFHLNIRGYFFCAQQAMKSMEKRGGGSIINITSVHGYAGFTRHSVYAATKGAIIALTRELAIELAPKHIRVNAVGPGLIEVPRYADIPNYTTEFGNSLIPLGRVGRPKDIAPAVAFLASDAADFITGQVLYIDGGTTAKMALEWNQGDKPQ</sequence>
<proteinExistence type="inferred from homology"/>
<dbReference type="PRINTS" id="PR00081">
    <property type="entry name" value="GDHRDH"/>
</dbReference>
<dbReference type="PANTHER" id="PTHR43639">
    <property type="entry name" value="OXIDOREDUCTASE, SHORT-CHAIN DEHYDROGENASE/REDUCTASE FAMILY (AFU_ORTHOLOGUE AFUA_5G02870)"/>
    <property type="match status" value="1"/>
</dbReference>
<evidence type="ECO:0000256" key="2">
    <source>
        <dbReference type="ARBA" id="ARBA00023002"/>
    </source>
</evidence>
<protein>
    <submittedName>
        <fullName evidence="3">Beta-ketoacyl-ACP reductase</fullName>
    </submittedName>
</protein>
<organism evidence="3 4">
    <name type="scientific">Dictyobacter formicarum</name>
    <dbReference type="NCBI Taxonomy" id="2778368"/>
    <lineage>
        <taxon>Bacteria</taxon>
        <taxon>Bacillati</taxon>
        <taxon>Chloroflexota</taxon>
        <taxon>Ktedonobacteria</taxon>
        <taxon>Ktedonobacterales</taxon>
        <taxon>Dictyobacteraceae</taxon>
        <taxon>Dictyobacter</taxon>
    </lineage>
</organism>
<dbReference type="Pfam" id="PF13561">
    <property type="entry name" value="adh_short_C2"/>
    <property type="match status" value="1"/>
</dbReference>
<dbReference type="Gene3D" id="3.40.50.720">
    <property type="entry name" value="NAD(P)-binding Rossmann-like Domain"/>
    <property type="match status" value="1"/>
</dbReference>
<name>A0ABQ3VCE9_9CHLR</name>